<dbReference type="InterPro" id="IPR000073">
    <property type="entry name" value="AB_hydrolase_1"/>
</dbReference>
<evidence type="ECO:0000259" key="1">
    <source>
        <dbReference type="Pfam" id="PF00561"/>
    </source>
</evidence>
<keyword evidence="2" id="KW-0378">Hydrolase</keyword>
<organism evidence="2 3">
    <name type="scientific">Kordiimonas pumila</name>
    <dbReference type="NCBI Taxonomy" id="2161677"/>
    <lineage>
        <taxon>Bacteria</taxon>
        <taxon>Pseudomonadati</taxon>
        <taxon>Pseudomonadota</taxon>
        <taxon>Alphaproteobacteria</taxon>
        <taxon>Kordiimonadales</taxon>
        <taxon>Kordiimonadaceae</taxon>
        <taxon>Kordiimonas</taxon>
    </lineage>
</organism>
<name>A0ABV7D1M2_9PROT</name>
<protein>
    <submittedName>
        <fullName evidence="2">Alpha/beta fold hydrolase</fullName>
    </submittedName>
</protein>
<dbReference type="Pfam" id="PF00561">
    <property type="entry name" value="Abhydrolase_1"/>
    <property type="match status" value="1"/>
</dbReference>
<sequence>MTNSDHYNKYVDSFFTNPDGLKQYYRDYNHVATGSPVVLCMPGLTRNSKDFADIAAYMADRCRVICVEQRGRGKSEWDQKPERYRPDVYVADMVALLEHLGIKTVIAFGTSLGGMMTMLMATVKPDCVKGAILNDIGPEIDQTGVARIKSYVGKGIPPKTWEEAVRAVKFANRGVYPTFTDTNWEEFTHKLYHIENGTPIIEYDPALSKNFESSKDQTSPDLWPFFDALSMVPIVVLRGALSDILSAETLKEMEERHPDLTPVTVPDKGHVPLMTEPECKKAIDELLKKCS</sequence>
<comment type="caution">
    <text evidence="2">The sequence shown here is derived from an EMBL/GenBank/DDBJ whole genome shotgun (WGS) entry which is preliminary data.</text>
</comment>
<accession>A0ABV7D1M2</accession>
<dbReference type="SUPFAM" id="SSF53474">
    <property type="entry name" value="alpha/beta-Hydrolases"/>
    <property type="match status" value="1"/>
</dbReference>
<dbReference type="EMBL" id="JBHRSL010000002">
    <property type="protein sequence ID" value="MFC3050886.1"/>
    <property type="molecule type" value="Genomic_DNA"/>
</dbReference>
<dbReference type="Gene3D" id="3.40.50.1820">
    <property type="entry name" value="alpha/beta hydrolase"/>
    <property type="match status" value="1"/>
</dbReference>
<keyword evidence="3" id="KW-1185">Reference proteome</keyword>
<dbReference type="Proteomes" id="UP001595444">
    <property type="component" value="Unassembled WGS sequence"/>
</dbReference>
<reference evidence="3" key="1">
    <citation type="journal article" date="2019" name="Int. J. Syst. Evol. Microbiol.">
        <title>The Global Catalogue of Microorganisms (GCM) 10K type strain sequencing project: providing services to taxonomists for standard genome sequencing and annotation.</title>
        <authorList>
            <consortium name="The Broad Institute Genomics Platform"/>
            <consortium name="The Broad Institute Genome Sequencing Center for Infectious Disease"/>
            <person name="Wu L."/>
            <person name="Ma J."/>
        </authorList>
    </citation>
    <scope>NUCLEOTIDE SEQUENCE [LARGE SCALE GENOMIC DNA]</scope>
    <source>
        <strain evidence="3">KCTC 62164</strain>
    </source>
</reference>
<evidence type="ECO:0000313" key="3">
    <source>
        <dbReference type="Proteomes" id="UP001595444"/>
    </source>
</evidence>
<evidence type="ECO:0000313" key="2">
    <source>
        <dbReference type="EMBL" id="MFC3050886.1"/>
    </source>
</evidence>
<gene>
    <name evidence="2" type="ORF">ACFOKA_03095</name>
</gene>
<dbReference type="InterPro" id="IPR029058">
    <property type="entry name" value="AB_hydrolase_fold"/>
</dbReference>
<feature type="domain" description="AB hydrolase-1" evidence="1">
    <location>
        <begin position="36"/>
        <end position="277"/>
    </location>
</feature>
<proteinExistence type="predicted"/>
<dbReference type="InterPro" id="IPR050266">
    <property type="entry name" value="AB_hydrolase_sf"/>
</dbReference>
<dbReference type="RefSeq" id="WP_194212409.1">
    <property type="nucleotide sequence ID" value="NZ_CP061205.1"/>
</dbReference>
<dbReference type="GO" id="GO:0016787">
    <property type="term" value="F:hydrolase activity"/>
    <property type="evidence" value="ECO:0007669"/>
    <property type="project" value="UniProtKB-KW"/>
</dbReference>
<dbReference type="PANTHER" id="PTHR43798">
    <property type="entry name" value="MONOACYLGLYCEROL LIPASE"/>
    <property type="match status" value="1"/>
</dbReference>